<evidence type="ECO:0000256" key="2">
    <source>
        <dbReference type="ARBA" id="ARBA00022448"/>
    </source>
</evidence>
<evidence type="ECO:0000256" key="7">
    <source>
        <dbReference type="RuleBase" id="RU363032"/>
    </source>
</evidence>
<protein>
    <submittedName>
        <fullName evidence="8">ABC transporter permease</fullName>
    </submittedName>
</protein>
<reference evidence="8" key="2">
    <citation type="submission" date="2020-01" db="EMBL/GenBank/DDBJ databases">
        <authorList>
            <person name="Campanaro S."/>
        </authorList>
    </citation>
    <scope>NUCLEOTIDE SEQUENCE</scope>
    <source>
        <strain evidence="8">AS06rmzACSIP_7</strain>
    </source>
</reference>
<accession>A0A351TZ29</accession>
<evidence type="ECO:0000313" key="8">
    <source>
        <dbReference type="EMBL" id="NLW34620.1"/>
    </source>
</evidence>
<dbReference type="InterPro" id="IPR035906">
    <property type="entry name" value="MetI-like_sf"/>
</dbReference>
<keyword evidence="4 7" id="KW-0812">Transmembrane</keyword>
<name>A0A351TZ29_9BACT</name>
<dbReference type="GO" id="GO:0005886">
    <property type="term" value="C:plasma membrane"/>
    <property type="evidence" value="ECO:0007669"/>
    <property type="project" value="UniProtKB-SubCell"/>
</dbReference>
<feature type="transmembrane region" description="Helical" evidence="7">
    <location>
        <begin position="158"/>
        <end position="189"/>
    </location>
</feature>
<dbReference type="Proteomes" id="UP000777265">
    <property type="component" value="Unassembled WGS sequence"/>
</dbReference>
<comment type="subcellular location">
    <subcellularLocation>
        <location evidence="1 7">Cell membrane</location>
        <topology evidence="1 7">Multi-pass membrane protein</topology>
    </subcellularLocation>
</comment>
<proteinExistence type="inferred from homology"/>
<keyword evidence="6 7" id="KW-0472">Membrane</keyword>
<feature type="transmembrane region" description="Helical" evidence="7">
    <location>
        <begin position="118"/>
        <end position="137"/>
    </location>
</feature>
<dbReference type="AlphaFoldDB" id="A0A351TZ29"/>
<dbReference type="GO" id="GO:0055085">
    <property type="term" value="P:transmembrane transport"/>
    <property type="evidence" value="ECO:0007669"/>
    <property type="project" value="InterPro"/>
</dbReference>
<feature type="transmembrane region" description="Helical" evidence="7">
    <location>
        <begin position="50"/>
        <end position="78"/>
    </location>
</feature>
<dbReference type="SUPFAM" id="SSF161098">
    <property type="entry name" value="MetI-like"/>
    <property type="match status" value="1"/>
</dbReference>
<comment type="caution">
    <text evidence="8">The sequence shown here is derived from an EMBL/GenBank/DDBJ whole genome shotgun (WGS) entry which is preliminary data.</text>
</comment>
<keyword evidence="5 7" id="KW-1133">Transmembrane helix</keyword>
<dbReference type="CDD" id="cd06261">
    <property type="entry name" value="TM_PBP2"/>
    <property type="match status" value="1"/>
</dbReference>
<organism evidence="8 9">
    <name type="scientific">Syntrophorhabdus aromaticivorans</name>
    <dbReference type="NCBI Taxonomy" id="328301"/>
    <lineage>
        <taxon>Bacteria</taxon>
        <taxon>Pseudomonadati</taxon>
        <taxon>Thermodesulfobacteriota</taxon>
        <taxon>Syntrophorhabdia</taxon>
        <taxon>Syntrophorhabdales</taxon>
        <taxon>Syntrophorhabdaceae</taxon>
        <taxon>Syntrophorhabdus</taxon>
    </lineage>
</organism>
<evidence type="ECO:0000256" key="5">
    <source>
        <dbReference type="ARBA" id="ARBA00022989"/>
    </source>
</evidence>
<dbReference type="PANTHER" id="PTHR30151:SF0">
    <property type="entry name" value="ABC TRANSPORTER PERMEASE PROTEIN MJ0413-RELATED"/>
    <property type="match status" value="1"/>
</dbReference>
<dbReference type="InterPro" id="IPR000515">
    <property type="entry name" value="MetI-like"/>
</dbReference>
<evidence type="ECO:0000313" key="9">
    <source>
        <dbReference type="Proteomes" id="UP000777265"/>
    </source>
</evidence>
<evidence type="ECO:0000256" key="3">
    <source>
        <dbReference type="ARBA" id="ARBA00022475"/>
    </source>
</evidence>
<keyword evidence="2 7" id="KW-0813">Transport</keyword>
<evidence type="ECO:0000256" key="6">
    <source>
        <dbReference type="ARBA" id="ARBA00023136"/>
    </source>
</evidence>
<evidence type="ECO:0000256" key="4">
    <source>
        <dbReference type="ARBA" id="ARBA00022692"/>
    </source>
</evidence>
<feature type="transmembrane region" description="Helical" evidence="7">
    <location>
        <begin position="90"/>
        <end position="112"/>
    </location>
</feature>
<dbReference type="PROSITE" id="PS50928">
    <property type="entry name" value="ABC_TM1"/>
    <property type="match status" value="1"/>
</dbReference>
<dbReference type="STRING" id="909663.GCA_000512235_03012"/>
<keyword evidence="3" id="KW-1003">Cell membrane</keyword>
<reference evidence="8" key="1">
    <citation type="journal article" date="2020" name="Biotechnol. Biofuels">
        <title>New insights from the biogas microbiome by comprehensive genome-resolved metagenomics of nearly 1600 species originating from multiple anaerobic digesters.</title>
        <authorList>
            <person name="Campanaro S."/>
            <person name="Treu L."/>
            <person name="Rodriguez-R L.M."/>
            <person name="Kovalovszki A."/>
            <person name="Ziels R.M."/>
            <person name="Maus I."/>
            <person name="Zhu X."/>
            <person name="Kougias P.G."/>
            <person name="Basile A."/>
            <person name="Luo G."/>
            <person name="Schluter A."/>
            <person name="Konstantinidis K.T."/>
            <person name="Angelidaki I."/>
        </authorList>
    </citation>
    <scope>NUCLEOTIDE SEQUENCE</scope>
    <source>
        <strain evidence="8">AS06rmzACSIP_7</strain>
    </source>
</reference>
<dbReference type="EMBL" id="JAAYEE010000070">
    <property type="protein sequence ID" value="NLW34620.1"/>
    <property type="molecule type" value="Genomic_DNA"/>
</dbReference>
<gene>
    <name evidence="8" type="ORF">GXY80_03935</name>
</gene>
<dbReference type="Gene3D" id="1.10.3720.10">
    <property type="entry name" value="MetI-like"/>
    <property type="match status" value="1"/>
</dbReference>
<feature type="transmembrane region" description="Helical" evidence="7">
    <location>
        <begin position="209"/>
        <end position="232"/>
    </location>
</feature>
<dbReference type="Pfam" id="PF00528">
    <property type="entry name" value="BPD_transp_1"/>
    <property type="match status" value="1"/>
</dbReference>
<dbReference type="PANTHER" id="PTHR30151">
    <property type="entry name" value="ALKANE SULFONATE ABC TRANSPORTER-RELATED, MEMBRANE SUBUNIT"/>
    <property type="match status" value="1"/>
</dbReference>
<evidence type="ECO:0000256" key="1">
    <source>
        <dbReference type="ARBA" id="ARBA00004651"/>
    </source>
</evidence>
<sequence length="245" mass="27294">MRVPYKEIGAVLFLFGTWHLAASIAASPIVPLPHVVFINFVSQDPPMLFRHFLVSLLRILYSLAIALAVGIPLGILFGRVRVLDELTSPLIYLIYPVPKIVFLPIIIMILGLGNLSKVFIICLIVFFQILVTTKDAVKAIGEEEVLSVKSMGGKGADILRYVILPSILPNIFTALRIAIGTCIAVLFFTESFATEVGLGYLIIDAWSKFDYVLMYDAIILMGTLGLVLYVVLARIEQRMCRWMFQ</sequence>
<comment type="similarity">
    <text evidence="7">Belongs to the binding-protein-dependent transport system permease family.</text>
</comment>